<organism evidence="2 3">
    <name type="scientific">Alternaria atra</name>
    <dbReference type="NCBI Taxonomy" id="119953"/>
    <lineage>
        <taxon>Eukaryota</taxon>
        <taxon>Fungi</taxon>
        <taxon>Dikarya</taxon>
        <taxon>Ascomycota</taxon>
        <taxon>Pezizomycotina</taxon>
        <taxon>Dothideomycetes</taxon>
        <taxon>Pleosporomycetidae</taxon>
        <taxon>Pleosporales</taxon>
        <taxon>Pleosporineae</taxon>
        <taxon>Pleosporaceae</taxon>
        <taxon>Alternaria</taxon>
        <taxon>Alternaria sect. Ulocladioides</taxon>
    </lineage>
</organism>
<gene>
    <name evidence="2" type="ORF">ALTATR162_LOCUS3821</name>
</gene>
<keyword evidence="3" id="KW-1185">Reference proteome</keyword>
<sequence>MDYQQPAVSSLQKMEANHDVRDTHWPLIAGNENGASSFSFAATRWDPFVHAGSGCTDDSTSYNPAANLRERFDQPVAVSSCYASLSPFTATPRQPFEPLDPHFLTSFEANNAVDRVAITRPQAQHLSGQVSVHRRPNSSMSVFSFEQPPQESRYYPQALSVEEKLALAQGEKSHNLQEWSGKNLITHHEARKNLVPHVMPKVEKSNALASIEHDKQHSQRALSKITEKVRKVFGRPCIKVTIDTEKDDESAHAQSPRASQSTYDLRLPTLSPAKPHPLPESTFAPSSQEFVDNTPHYHAAHARAASSEDYFSQPPRPRTSTYYARRISPLASISGAPSSSNSSIRARSPLAQEVQFRANPETTFDSLLAPHKSGKGEVLKDSKYAQKVKIRKASPSPSPKSKAKTRRLTKMPSVPLLRKRGSGSEAG</sequence>
<evidence type="ECO:0000256" key="1">
    <source>
        <dbReference type="SAM" id="MobiDB-lite"/>
    </source>
</evidence>
<accession>A0A8J2N4A8</accession>
<dbReference type="EMBL" id="CAJRGZ010000017">
    <property type="protein sequence ID" value="CAG5155759.1"/>
    <property type="molecule type" value="Genomic_DNA"/>
</dbReference>
<reference evidence="2" key="1">
    <citation type="submission" date="2021-05" db="EMBL/GenBank/DDBJ databases">
        <authorList>
            <person name="Stam R."/>
        </authorList>
    </citation>
    <scope>NUCLEOTIDE SEQUENCE</scope>
    <source>
        <strain evidence="2">CS162</strain>
    </source>
</reference>
<evidence type="ECO:0000313" key="2">
    <source>
        <dbReference type="EMBL" id="CAG5155759.1"/>
    </source>
</evidence>
<dbReference type="AlphaFoldDB" id="A0A8J2N4A8"/>
<comment type="caution">
    <text evidence="2">The sequence shown here is derived from an EMBL/GenBank/DDBJ whole genome shotgun (WGS) entry which is preliminary data.</text>
</comment>
<feature type="region of interest" description="Disordered" evidence="1">
    <location>
        <begin position="244"/>
        <end position="290"/>
    </location>
</feature>
<dbReference type="GeneID" id="67015420"/>
<dbReference type="OrthoDB" id="3769170at2759"/>
<protein>
    <submittedName>
        <fullName evidence="2">Uncharacterized protein</fullName>
    </submittedName>
</protein>
<feature type="region of interest" description="Disordered" evidence="1">
    <location>
        <begin position="301"/>
        <end position="320"/>
    </location>
</feature>
<dbReference type="Proteomes" id="UP000676310">
    <property type="component" value="Unassembled WGS sequence"/>
</dbReference>
<feature type="region of interest" description="Disordered" evidence="1">
    <location>
        <begin position="387"/>
        <end position="427"/>
    </location>
</feature>
<evidence type="ECO:0000313" key="3">
    <source>
        <dbReference type="Proteomes" id="UP000676310"/>
    </source>
</evidence>
<name>A0A8J2N4A8_9PLEO</name>
<proteinExistence type="predicted"/>
<feature type="compositionally biased region" description="Polar residues" evidence="1">
    <location>
        <begin position="252"/>
        <end position="263"/>
    </location>
</feature>
<dbReference type="RefSeq" id="XP_043167364.1">
    <property type="nucleotide sequence ID" value="XM_043311429.1"/>
</dbReference>